<name>A0A1R3HBP9_9ROSI</name>
<organism evidence="2 3">
    <name type="scientific">Corchorus olitorius</name>
    <dbReference type="NCBI Taxonomy" id="93759"/>
    <lineage>
        <taxon>Eukaryota</taxon>
        <taxon>Viridiplantae</taxon>
        <taxon>Streptophyta</taxon>
        <taxon>Embryophyta</taxon>
        <taxon>Tracheophyta</taxon>
        <taxon>Spermatophyta</taxon>
        <taxon>Magnoliopsida</taxon>
        <taxon>eudicotyledons</taxon>
        <taxon>Gunneridae</taxon>
        <taxon>Pentapetalae</taxon>
        <taxon>rosids</taxon>
        <taxon>malvids</taxon>
        <taxon>Malvales</taxon>
        <taxon>Malvaceae</taxon>
        <taxon>Grewioideae</taxon>
        <taxon>Apeibeae</taxon>
        <taxon>Corchorus</taxon>
    </lineage>
</organism>
<evidence type="ECO:0000256" key="1">
    <source>
        <dbReference type="SAM" id="MobiDB-lite"/>
    </source>
</evidence>
<evidence type="ECO:0000313" key="3">
    <source>
        <dbReference type="Proteomes" id="UP000187203"/>
    </source>
</evidence>
<protein>
    <submittedName>
        <fullName evidence="2">Uncharacterized protein</fullName>
    </submittedName>
</protein>
<dbReference type="Proteomes" id="UP000187203">
    <property type="component" value="Unassembled WGS sequence"/>
</dbReference>
<feature type="region of interest" description="Disordered" evidence="1">
    <location>
        <begin position="24"/>
        <end position="49"/>
    </location>
</feature>
<reference evidence="3" key="1">
    <citation type="submission" date="2013-09" db="EMBL/GenBank/DDBJ databases">
        <title>Corchorus olitorius genome sequencing.</title>
        <authorList>
            <person name="Alam M."/>
            <person name="Haque M.S."/>
            <person name="Islam M.S."/>
            <person name="Emdad E.M."/>
            <person name="Islam M.M."/>
            <person name="Ahmed B."/>
            <person name="Halim A."/>
            <person name="Hossen Q.M.M."/>
            <person name="Hossain M.Z."/>
            <person name="Ahmed R."/>
            <person name="Khan M.M."/>
            <person name="Islam R."/>
            <person name="Rashid M.M."/>
            <person name="Khan S.A."/>
            <person name="Rahman M.S."/>
            <person name="Alam M."/>
            <person name="Yahiya A.S."/>
            <person name="Khan M.S."/>
            <person name="Azam M.S."/>
            <person name="Haque T."/>
            <person name="Lashkar M.Z.H."/>
            <person name="Akhand A.I."/>
            <person name="Morshed G."/>
            <person name="Roy S."/>
            <person name="Uddin K.S."/>
            <person name="Rabeya T."/>
            <person name="Hossain A.S."/>
            <person name="Chowdhury A."/>
            <person name="Snigdha A.R."/>
            <person name="Mortoza M.S."/>
            <person name="Matin S.A."/>
            <person name="Hoque S.M.E."/>
            <person name="Islam M.K."/>
            <person name="Roy D.K."/>
            <person name="Haider R."/>
            <person name="Moosa M.M."/>
            <person name="Elias S.M."/>
            <person name="Hasan A.M."/>
            <person name="Jahan S."/>
            <person name="Shafiuddin M."/>
            <person name="Mahmood N."/>
            <person name="Shommy N.S."/>
        </authorList>
    </citation>
    <scope>NUCLEOTIDE SEQUENCE [LARGE SCALE GENOMIC DNA]</scope>
    <source>
        <strain evidence="3">cv. O-4</strain>
    </source>
</reference>
<dbReference type="EMBL" id="AWUE01020575">
    <property type="protein sequence ID" value="OMO67703.1"/>
    <property type="molecule type" value="Genomic_DNA"/>
</dbReference>
<sequence>MGSWNDVDFKIFVHTVSELSLSKYHPSPADGSISESSESRKSLESDDEEGEESCSFVKDSCSPVFKDTCINRTNEEGTKVVMQNVGGIKVDMQINDDIECLGGSKKHTVNRCSTLEFIEPVGIHQIAPLEDFSKATNSLHQGVVNEPNLNGLPSVKGPSLVGKFDSTHCDPIGVDSEGTISDPLGQACKKAKFIKKRVILDPLEEMGVMKFRSFGVLGPRWVFNLVIGL</sequence>
<evidence type="ECO:0000313" key="2">
    <source>
        <dbReference type="EMBL" id="OMO67703.1"/>
    </source>
</evidence>
<comment type="caution">
    <text evidence="2">The sequence shown here is derived from an EMBL/GenBank/DDBJ whole genome shotgun (WGS) entry which is preliminary data.</text>
</comment>
<feature type="compositionally biased region" description="Low complexity" evidence="1">
    <location>
        <begin position="27"/>
        <end position="36"/>
    </location>
</feature>
<proteinExistence type="predicted"/>
<gene>
    <name evidence="2" type="ORF">COLO4_30030</name>
</gene>
<dbReference type="AlphaFoldDB" id="A0A1R3HBP9"/>
<keyword evidence="3" id="KW-1185">Reference proteome</keyword>
<accession>A0A1R3HBP9</accession>